<evidence type="ECO:0000256" key="1">
    <source>
        <dbReference type="ARBA" id="ARBA00023015"/>
    </source>
</evidence>
<protein>
    <submittedName>
        <fullName evidence="6">TetR/AcrR family transcriptional regulator</fullName>
    </submittedName>
</protein>
<dbReference type="Pfam" id="PF00440">
    <property type="entry name" value="TetR_N"/>
    <property type="match status" value="1"/>
</dbReference>
<dbReference type="InterPro" id="IPR001647">
    <property type="entry name" value="HTH_TetR"/>
</dbReference>
<gene>
    <name evidence="6" type="ORF">G4H13_20085</name>
</gene>
<comment type="caution">
    <text evidence="6">The sequence shown here is derived from an EMBL/GenBank/DDBJ whole genome shotgun (WGS) entry which is preliminary data.</text>
</comment>
<evidence type="ECO:0000313" key="7">
    <source>
        <dbReference type="Proteomes" id="UP000476310"/>
    </source>
</evidence>
<evidence type="ECO:0000256" key="4">
    <source>
        <dbReference type="PROSITE-ProRule" id="PRU00335"/>
    </source>
</evidence>
<keyword evidence="7" id="KW-1185">Reference proteome</keyword>
<keyword evidence="2 4" id="KW-0238">DNA-binding</keyword>
<organism evidence="6 7">
    <name type="scientific">Streptomyces rhizosphaericus</name>
    <dbReference type="NCBI Taxonomy" id="114699"/>
    <lineage>
        <taxon>Bacteria</taxon>
        <taxon>Bacillati</taxon>
        <taxon>Actinomycetota</taxon>
        <taxon>Actinomycetes</taxon>
        <taxon>Kitasatosporales</taxon>
        <taxon>Streptomycetaceae</taxon>
        <taxon>Streptomyces</taxon>
        <taxon>Streptomyces violaceusniger group</taxon>
    </lineage>
</organism>
<dbReference type="Proteomes" id="UP000476310">
    <property type="component" value="Unassembled WGS sequence"/>
</dbReference>
<dbReference type="PRINTS" id="PR00455">
    <property type="entry name" value="HTHTETR"/>
</dbReference>
<dbReference type="AlphaFoldDB" id="A0A6G4AHC5"/>
<dbReference type="PANTHER" id="PTHR30055:SF234">
    <property type="entry name" value="HTH-TYPE TRANSCRIPTIONAL REGULATOR BETI"/>
    <property type="match status" value="1"/>
</dbReference>
<dbReference type="InterPro" id="IPR009057">
    <property type="entry name" value="Homeodomain-like_sf"/>
</dbReference>
<dbReference type="Gene3D" id="1.10.357.10">
    <property type="entry name" value="Tetracycline Repressor, domain 2"/>
    <property type="match status" value="1"/>
</dbReference>
<feature type="domain" description="HTH tetR-type" evidence="5">
    <location>
        <begin position="15"/>
        <end position="75"/>
    </location>
</feature>
<dbReference type="EMBL" id="JAAIKT010000023">
    <property type="protein sequence ID" value="NEW72640.1"/>
    <property type="molecule type" value="Genomic_DNA"/>
</dbReference>
<feature type="DNA-binding region" description="H-T-H motif" evidence="4">
    <location>
        <begin position="38"/>
        <end position="57"/>
    </location>
</feature>
<evidence type="ECO:0000313" key="6">
    <source>
        <dbReference type="EMBL" id="NEW72640.1"/>
    </source>
</evidence>
<evidence type="ECO:0000256" key="2">
    <source>
        <dbReference type="ARBA" id="ARBA00023125"/>
    </source>
</evidence>
<evidence type="ECO:0000256" key="3">
    <source>
        <dbReference type="ARBA" id="ARBA00023163"/>
    </source>
</evidence>
<keyword evidence="1" id="KW-0805">Transcription regulation</keyword>
<evidence type="ECO:0000259" key="5">
    <source>
        <dbReference type="PROSITE" id="PS50977"/>
    </source>
</evidence>
<dbReference type="GO" id="GO:0003700">
    <property type="term" value="F:DNA-binding transcription factor activity"/>
    <property type="evidence" value="ECO:0007669"/>
    <property type="project" value="TreeGrafter"/>
</dbReference>
<dbReference type="InterPro" id="IPR023772">
    <property type="entry name" value="DNA-bd_HTH_TetR-type_CS"/>
</dbReference>
<dbReference type="PROSITE" id="PS50977">
    <property type="entry name" value="HTH_TETR_2"/>
    <property type="match status" value="1"/>
</dbReference>
<dbReference type="InterPro" id="IPR050109">
    <property type="entry name" value="HTH-type_TetR-like_transc_reg"/>
</dbReference>
<proteinExistence type="predicted"/>
<accession>A0A6G4AHC5</accession>
<dbReference type="SUPFAM" id="SSF46689">
    <property type="entry name" value="Homeodomain-like"/>
    <property type="match status" value="1"/>
</dbReference>
<sequence>MPPRRRTVAAPYGRDEVMTSLMDAARDLFAKRGPASVTVRDIAARARVSHGLIYRHFGTKDALLKAVMRREAMAFSTAAGDPKDPVASVQRLFEENIRRERFIRILAFALLSRTRMEDLYSEEGALAILLTGVREESPPKEKSTPVTGIDPRISVAAASAFMKGWLLFEPWVLQAVGAVGEDVNAIRKDIGRLLEQVISSGAPAPAPRSDPKT</sequence>
<dbReference type="PANTHER" id="PTHR30055">
    <property type="entry name" value="HTH-TYPE TRANSCRIPTIONAL REGULATOR RUTR"/>
    <property type="match status" value="1"/>
</dbReference>
<reference evidence="6" key="1">
    <citation type="submission" date="2020-02" db="EMBL/GenBank/DDBJ databases">
        <title>A new Streptomyces sp. for controlling soil-borne diseases.</title>
        <authorList>
            <person name="Li X."/>
            <person name="Tian Y."/>
            <person name="Gao K."/>
        </authorList>
    </citation>
    <scope>NUCLEOTIDE SEQUENCE [LARGE SCALE GENOMIC DNA]</scope>
    <source>
        <strain evidence="6">0250</strain>
    </source>
</reference>
<dbReference type="PROSITE" id="PS01081">
    <property type="entry name" value="HTH_TETR_1"/>
    <property type="match status" value="1"/>
</dbReference>
<keyword evidence="3" id="KW-0804">Transcription</keyword>
<name>A0A6G4AHC5_9ACTN</name>
<dbReference type="GO" id="GO:0000976">
    <property type="term" value="F:transcription cis-regulatory region binding"/>
    <property type="evidence" value="ECO:0007669"/>
    <property type="project" value="TreeGrafter"/>
</dbReference>